<dbReference type="SUPFAM" id="SSF52540">
    <property type="entry name" value="P-loop containing nucleoside triphosphate hydrolases"/>
    <property type="match status" value="1"/>
</dbReference>
<dbReference type="OrthoDB" id="608366at2"/>
<reference evidence="4" key="1">
    <citation type="submission" date="2018-01" db="EMBL/GenBank/DDBJ databases">
        <title>Complete genome of Tamlana sp. UJ94.</title>
        <authorList>
            <person name="Jung J."/>
            <person name="Chung D."/>
            <person name="Bae S.S."/>
            <person name="Baek K."/>
        </authorList>
    </citation>
    <scope>NUCLEOTIDE SEQUENCE [LARGE SCALE GENOMIC DNA]</scope>
    <source>
        <strain evidence="4">UJ94</strain>
    </source>
</reference>
<proteinExistence type="predicted"/>
<dbReference type="KEGG" id="taj:C1A40_02455"/>
<dbReference type="EMBL" id="CP025938">
    <property type="protein sequence ID" value="AUS04403.1"/>
    <property type="molecule type" value="Genomic_DNA"/>
</dbReference>
<dbReference type="Gene3D" id="3.40.50.300">
    <property type="entry name" value="P-loop containing nucleotide triphosphate hydrolases"/>
    <property type="match status" value="1"/>
</dbReference>
<keyword evidence="4" id="KW-1185">Reference proteome</keyword>
<sequence>MSDNSQTNSNNTKNQYLKDRLKVLGISSKSNVFQSKSSKNIDEKVFFEADQHDNILINYFNIHGNRAQFRKNGNKWEERFVRTRLKNPKPDATGKVNKYLSPSGSGLFPFFPPQILTKIANKTKIETLVITEGEFKAFKGAMHGFDVIGIPSIHGFYDKEKHENDKIKILHFEIEQFIEICQVENIIFLTDADTLTVNWKKDKDLKERPFSFYFSVKNIRQAFNTLLTKGVVKAIYFSHIQSNFNHIGKGLDDLLVSLKGKENAVLKDLLKLTKASTYFSTQNITESDYNRQLLKYFGLTSVKAFYEVYEDYIGQREFKYDNAIYYHNYEELVFVWHNDVDNYMRVGGNWYKVIYHPNHLGELERDIVPYPKSEIVMDYGKFKGFLSGVKKYDAFTVYPNWTSEHVQEIHSSYNLYAPMAYEAKKGKWDNTYKFLKHVFGGNATIDFNTATEHNIKGDQFSVFLDYLTIQYRIPMQMLPVPILVSKDQGTGKTTVLKWLSEVYKGNSVVLNDTQFQNNFNAHYISKYIIGIDEAIMGADNVEAKKNKERLKQLVSDNTAQLENKGVNLKKIPFYGKIIMTSNDEDNLMKIEEEDTRFFIVKVPQIAAADKDPDLYAKMKQEIPAFLDFLANRKIFHKRSDRFWFDTQDILTDHFHVLKDATKSPLEKAIEDTIKEMFFRFDTLDTIKMHPEYLLEKINKNRSRKFQLPELKNKLKNVFKLETYKQNRFKIPVRWAIVVGSTEEEIIYNDHRRRYNIYHKSDWLNASELVPVEEPKPF</sequence>
<organism evidence="3 4">
    <name type="scientific">Pseudotamlana carrageenivorans</name>
    <dbReference type="NCBI Taxonomy" id="2069432"/>
    <lineage>
        <taxon>Bacteria</taxon>
        <taxon>Pseudomonadati</taxon>
        <taxon>Bacteroidota</taxon>
        <taxon>Flavobacteriia</taxon>
        <taxon>Flavobacteriales</taxon>
        <taxon>Flavobacteriaceae</taxon>
        <taxon>Pseudotamlana</taxon>
    </lineage>
</organism>
<evidence type="ECO:0000313" key="4">
    <source>
        <dbReference type="Proteomes" id="UP000236592"/>
    </source>
</evidence>
<evidence type="ECO:0000259" key="1">
    <source>
        <dbReference type="Pfam" id="PF12965"/>
    </source>
</evidence>
<dbReference type="Pfam" id="PF19263">
    <property type="entry name" value="DUF5906"/>
    <property type="match status" value="1"/>
</dbReference>
<protein>
    <submittedName>
        <fullName evidence="3">Uncharacterized protein</fullName>
    </submittedName>
</protein>
<dbReference type="AlphaFoldDB" id="A0A2I7SER8"/>
<dbReference type="Pfam" id="PF12965">
    <property type="entry name" value="DUF3854"/>
    <property type="match status" value="1"/>
</dbReference>
<evidence type="ECO:0000259" key="2">
    <source>
        <dbReference type="Pfam" id="PF19263"/>
    </source>
</evidence>
<evidence type="ECO:0000313" key="3">
    <source>
        <dbReference type="EMBL" id="AUS04403.1"/>
    </source>
</evidence>
<name>A0A2I7SER8_9FLAO</name>
<feature type="domain" description="DUF3854" evidence="1">
    <location>
        <begin position="127"/>
        <end position="196"/>
    </location>
</feature>
<dbReference type="InterPro" id="IPR045455">
    <property type="entry name" value="NrS-1_pol-like_helicase"/>
</dbReference>
<dbReference type="RefSeq" id="WP_102994513.1">
    <property type="nucleotide sequence ID" value="NZ_CP025938.1"/>
</dbReference>
<dbReference type="InterPro" id="IPR027417">
    <property type="entry name" value="P-loop_NTPase"/>
</dbReference>
<accession>A0A2I7SER8</accession>
<dbReference type="Proteomes" id="UP000236592">
    <property type="component" value="Chromosome"/>
</dbReference>
<dbReference type="InterPro" id="IPR024385">
    <property type="entry name" value="DUF3854"/>
</dbReference>
<feature type="domain" description="NrS-1 polymerase-like helicase" evidence="2">
    <location>
        <begin position="483"/>
        <end position="594"/>
    </location>
</feature>
<gene>
    <name evidence="3" type="ORF">C1A40_02455</name>
</gene>